<dbReference type="InterPro" id="IPR001943">
    <property type="entry name" value="UVR_dom"/>
</dbReference>
<dbReference type="PANTHER" id="PTHR30562">
    <property type="entry name" value="UVRC/OXIDOREDUCTASE"/>
    <property type="match status" value="1"/>
</dbReference>
<comment type="caution">
    <text evidence="8">The sequence shown here is derived from an EMBL/GenBank/DDBJ whole genome shotgun (WGS) entry which is preliminary data.</text>
</comment>
<reference evidence="8 9" key="1">
    <citation type="submission" date="2019-03" db="EMBL/GenBank/DDBJ databases">
        <title>Genomic Encyclopedia of Type Strains, Phase IV (KMG-IV): sequencing the most valuable type-strain genomes for metagenomic binning, comparative biology and taxonomic classification.</title>
        <authorList>
            <person name="Goeker M."/>
        </authorList>
    </citation>
    <scope>NUCLEOTIDE SEQUENCE [LARGE SCALE GENOMIC DNA]</scope>
    <source>
        <strain evidence="8 9">DSM 24455</strain>
    </source>
</reference>
<dbReference type="PROSITE" id="PS50164">
    <property type="entry name" value="GIY_YIG"/>
    <property type="match status" value="1"/>
</dbReference>
<protein>
    <submittedName>
        <fullName evidence="8">Excinuclease ABC subunit C</fullName>
    </submittedName>
</protein>
<dbReference type="EMBL" id="SOAZ01000003">
    <property type="protein sequence ID" value="TDT62836.1"/>
    <property type="molecule type" value="Genomic_DNA"/>
</dbReference>
<dbReference type="PROSITE" id="PS50151">
    <property type="entry name" value="UVR"/>
    <property type="match status" value="1"/>
</dbReference>
<organism evidence="8 9">
    <name type="scientific">Fonticella tunisiensis</name>
    <dbReference type="NCBI Taxonomy" id="1096341"/>
    <lineage>
        <taxon>Bacteria</taxon>
        <taxon>Bacillati</taxon>
        <taxon>Bacillota</taxon>
        <taxon>Clostridia</taxon>
        <taxon>Eubacteriales</taxon>
        <taxon>Clostridiaceae</taxon>
        <taxon>Fonticella</taxon>
    </lineage>
</organism>
<dbReference type="InterPro" id="IPR047296">
    <property type="entry name" value="GIY-YIG_UvrC_Cho"/>
</dbReference>
<dbReference type="RefSeq" id="WP_133627234.1">
    <property type="nucleotide sequence ID" value="NZ_SOAZ01000003.1"/>
</dbReference>
<dbReference type="GO" id="GO:0006289">
    <property type="term" value="P:nucleotide-excision repair"/>
    <property type="evidence" value="ECO:0007669"/>
    <property type="project" value="InterPro"/>
</dbReference>
<evidence type="ECO:0000313" key="9">
    <source>
        <dbReference type="Proteomes" id="UP000295325"/>
    </source>
</evidence>
<keyword evidence="3" id="KW-0228">DNA excision</keyword>
<dbReference type="GO" id="GO:0009380">
    <property type="term" value="C:excinuclease repair complex"/>
    <property type="evidence" value="ECO:0007669"/>
    <property type="project" value="TreeGrafter"/>
</dbReference>
<dbReference type="SMART" id="SM00465">
    <property type="entry name" value="GIYc"/>
    <property type="match status" value="1"/>
</dbReference>
<evidence type="ECO:0000313" key="8">
    <source>
        <dbReference type="EMBL" id="TDT62836.1"/>
    </source>
</evidence>
<keyword evidence="4" id="KW-0267">Excision nuclease</keyword>
<proteinExistence type="predicted"/>
<evidence type="ECO:0000256" key="2">
    <source>
        <dbReference type="ARBA" id="ARBA00022763"/>
    </source>
</evidence>
<dbReference type="FunFam" id="3.40.1440.10:FF:000001">
    <property type="entry name" value="UvrABC system protein C"/>
    <property type="match status" value="1"/>
</dbReference>
<evidence type="ECO:0000259" key="6">
    <source>
        <dbReference type="PROSITE" id="PS50151"/>
    </source>
</evidence>
<evidence type="ECO:0000259" key="7">
    <source>
        <dbReference type="PROSITE" id="PS50164"/>
    </source>
</evidence>
<keyword evidence="1" id="KW-0963">Cytoplasm</keyword>
<sequence>MDLKEKIKRLPSCPGVYLMKDSLGSVIYVGKSKNLKSRVSSYFQSSRSQPPKVVKLVQNLKDFDYKLTDTEFEAFMLECKLIKEMKPIYNKLMKSPKSYVYIRVGIKEKYPEIEITSEANRDDESLHFGPYTNRNTVERGLQGIKECCKILCSNNSRRGSACLNYSLGLCIGMCLEDSPNEEYLAIVDRIVGLLKGSDENILEEMKYNMNSAAESFDFERAARYRDYISAVKYLINKARVVEYTEENKNIAVVEDLRDDSFKLFLIKGNKVLFSERYVPGDIEELKATLKTNIIYYFNNKAKNNSIEVGREDIDEAQIIYSYLKSKSSSCRHVVISDRWLKTPDNINLDRAISKLLDFMIKSREA</sequence>
<keyword evidence="5" id="KW-0234">DNA repair</keyword>
<name>A0A4R7KSQ2_9CLOT</name>
<dbReference type="Gene3D" id="3.40.1440.10">
    <property type="entry name" value="GIY-YIG endonuclease"/>
    <property type="match status" value="1"/>
</dbReference>
<dbReference type="InterPro" id="IPR036876">
    <property type="entry name" value="UVR_dom_sf"/>
</dbReference>
<dbReference type="GO" id="GO:0004518">
    <property type="term" value="F:nuclease activity"/>
    <property type="evidence" value="ECO:0007669"/>
    <property type="project" value="UniProtKB-KW"/>
</dbReference>
<dbReference type="SUPFAM" id="SSF82771">
    <property type="entry name" value="GIY-YIG endonuclease"/>
    <property type="match status" value="1"/>
</dbReference>
<dbReference type="Pfam" id="PF01541">
    <property type="entry name" value="GIY-YIG"/>
    <property type="match status" value="1"/>
</dbReference>
<evidence type="ECO:0000256" key="4">
    <source>
        <dbReference type="ARBA" id="ARBA00022881"/>
    </source>
</evidence>
<feature type="domain" description="UVR" evidence="6">
    <location>
        <begin position="199"/>
        <end position="234"/>
    </location>
</feature>
<dbReference type="PANTHER" id="PTHR30562:SF1">
    <property type="entry name" value="UVRABC SYSTEM PROTEIN C"/>
    <property type="match status" value="1"/>
</dbReference>
<evidence type="ECO:0000256" key="1">
    <source>
        <dbReference type="ARBA" id="ARBA00022490"/>
    </source>
</evidence>
<dbReference type="InterPro" id="IPR035901">
    <property type="entry name" value="GIY-YIG_endonuc_sf"/>
</dbReference>
<feature type="domain" description="GIY-YIG" evidence="7">
    <location>
        <begin position="12"/>
        <end position="91"/>
    </location>
</feature>
<dbReference type="SUPFAM" id="SSF46600">
    <property type="entry name" value="C-terminal UvrC-binding domain of UvrB"/>
    <property type="match status" value="1"/>
</dbReference>
<dbReference type="Gene3D" id="4.10.860.10">
    <property type="entry name" value="UVR domain"/>
    <property type="match status" value="1"/>
</dbReference>
<dbReference type="InterPro" id="IPR050066">
    <property type="entry name" value="UvrABC_protein_C"/>
</dbReference>
<dbReference type="InterPro" id="IPR000305">
    <property type="entry name" value="GIY-YIG_endonuc"/>
</dbReference>
<evidence type="ECO:0000256" key="3">
    <source>
        <dbReference type="ARBA" id="ARBA00022769"/>
    </source>
</evidence>
<dbReference type="AlphaFoldDB" id="A0A4R7KSQ2"/>
<dbReference type="Proteomes" id="UP000295325">
    <property type="component" value="Unassembled WGS sequence"/>
</dbReference>
<evidence type="ECO:0000256" key="5">
    <source>
        <dbReference type="ARBA" id="ARBA00023204"/>
    </source>
</evidence>
<accession>A0A4R7KSQ2</accession>
<dbReference type="CDD" id="cd10434">
    <property type="entry name" value="GIY-YIG_UvrC_Cho"/>
    <property type="match status" value="1"/>
</dbReference>
<keyword evidence="9" id="KW-1185">Reference proteome</keyword>
<dbReference type="Pfam" id="PF02151">
    <property type="entry name" value="UVR"/>
    <property type="match status" value="1"/>
</dbReference>
<keyword evidence="2" id="KW-0227">DNA damage</keyword>
<gene>
    <name evidence="8" type="ORF">EDD71_103113</name>
</gene>
<dbReference type="OrthoDB" id="9804933at2"/>